<proteinExistence type="predicted"/>
<dbReference type="AlphaFoldDB" id="A0A317T291"/>
<protein>
    <submittedName>
        <fullName evidence="1">Uncharacterized protein</fullName>
    </submittedName>
</protein>
<dbReference type="Proteomes" id="UP000246991">
    <property type="component" value="Unassembled WGS sequence"/>
</dbReference>
<keyword evidence="2" id="KW-1185">Reference proteome</keyword>
<name>A0A317T291_9PEZI</name>
<organism evidence="1 2">
    <name type="scientific">Tuber magnatum</name>
    <name type="common">white Piedmont truffle</name>
    <dbReference type="NCBI Taxonomy" id="42249"/>
    <lineage>
        <taxon>Eukaryota</taxon>
        <taxon>Fungi</taxon>
        <taxon>Dikarya</taxon>
        <taxon>Ascomycota</taxon>
        <taxon>Pezizomycotina</taxon>
        <taxon>Pezizomycetes</taxon>
        <taxon>Pezizales</taxon>
        <taxon>Tuberaceae</taxon>
        <taxon>Tuber</taxon>
    </lineage>
</organism>
<dbReference type="EMBL" id="PYWC01000001">
    <property type="protein sequence ID" value="PWW80869.1"/>
    <property type="molecule type" value="Genomic_DNA"/>
</dbReference>
<evidence type="ECO:0000313" key="1">
    <source>
        <dbReference type="EMBL" id="PWW80869.1"/>
    </source>
</evidence>
<sequence>MDIEEPPFRVSSLQVILQSARSRCAAEQGSAHSSPYPSRVVTPAPLATELSSPAPLNSAQIAVTRSLDALPAAFVVPYGVDNLRELSEGETIIISLLCAIARTLASSCPSASPANLVALEDPVVSPSTRLVPSAPAPPACSFASIVPAAATPSTRLRTTVQGQKKGT</sequence>
<reference evidence="1 2" key="1">
    <citation type="submission" date="2018-03" db="EMBL/GenBank/DDBJ databases">
        <title>Genomes of Pezizomycetes fungi and the evolution of truffles.</title>
        <authorList>
            <person name="Murat C."/>
            <person name="Payen T."/>
            <person name="Noel B."/>
            <person name="Kuo A."/>
            <person name="Martin F.M."/>
        </authorList>
    </citation>
    <scope>NUCLEOTIDE SEQUENCE [LARGE SCALE GENOMIC DNA]</scope>
    <source>
        <strain evidence="1">091103-1</strain>
    </source>
</reference>
<accession>A0A317T291</accession>
<gene>
    <name evidence="1" type="ORF">C7212DRAFT_340986</name>
</gene>
<comment type="caution">
    <text evidence="1">The sequence shown here is derived from an EMBL/GenBank/DDBJ whole genome shotgun (WGS) entry which is preliminary data.</text>
</comment>
<evidence type="ECO:0000313" key="2">
    <source>
        <dbReference type="Proteomes" id="UP000246991"/>
    </source>
</evidence>